<name>A0A7C1D085_9BACT</name>
<organism evidence="2">
    <name type="scientific">Mesotoga infera</name>
    <dbReference type="NCBI Taxonomy" id="1236046"/>
    <lineage>
        <taxon>Bacteria</taxon>
        <taxon>Thermotogati</taxon>
        <taxon>Thermotogota</taxon>
        <taxon>Thermotogae</taxon>
        <taxon>Kosmotogales</taxon>
        <taxon>Kosmotogaceae</taxon>
        <taxon>Mesotoga</taxon>
    </lineage>
</organism>
<feature type="transmembrane region" description="Helical" evidence="1">
    <location>
        <begin position="12"/>
        <end position="33"/>
    </location>
</feature>
<keyword evidence="1" id="KW-0472">Membrane</keyword>
<gene>
    <name evidence="2" type="ORF">ENN47_11695</name>
</gene>
<keyword evidence="1" id="KW-1133">Transmembrane helix</keyword>
<evidence type="ECO:0000313" key="2">
    <source>
        <dbReference type="EMBL" id="HDP78813.1"/>
    </source>
</evidence>
<protein>
    <submittedName>
        <fullName evidence="2">Uncharacterized protein</fullName>
    </submittedName>
</protein>
<accession>A0A7C1D085</accession>
<dbReference type="AlphaFoldDB" id="A0A7C1D085"/>
<sequence length="584" mass="63162">MLLSHHSRKSGFALVMTLILVAFGTVVLLASGLQLSRTTDVVNSYRRIANVQNIANNVVEVASCYFVDNLSSYTEDDKVTWSEAVEFISMLDSRSGLESKYWADFLSFIGEDTEGFSLTDQVNSFSNSKGLGEGRYNISSHVFPVAGGAEKYVVICSAELDGTKRYSMGLVMTDASPQGGLPALRTVSLDRVLSSLRSIGNGKSKKIVGDIVFGDAIVAGILSLNNSGSSSLKDIIAGILNAAGIVVYDSDGNQITDEEALANFLRNYFSEIEDDAATLYKQWIDEYKESFPETPEATVTLDMNTAAVSYAHDPSPISVNCSEAICQLESYSDELTIEVSGSDQFRAEFTSEGLIIYGSEKSFLVPTSIASETTVHIMIDGTTTFFSNKPHKISIVSGKYDIQVKGDVTIDTQFVYDVEDLVKAVNNGQGRSLVANKTAVNAETSIKEYQRLLAEENYSYLRVASYGDISLGYSSATHGDKNLMGDFYALKRDDGSGGNFLLGDLSSVPNITNPGQGQFSQLFLLGSLTAWAFENPTYYIENKDETIELLNSLALIAAGSSGLSGSGSSSGEDQRFKLLGIQSW</sequence>
<evidence type="ECO:0000256" key="1">
    <source>
        <dbReference type="SAM" id="Phobius"/>
    </source>
</evidence>
<dbReference type="Proteomes" id="UP000886198">
    <property type="component" value="Unassembled WGS sequence"/>
</dbReference>
<keyword evidence="1" id="KW-0812">Transmembrane</keyword>
<dbReference type="EMBL" id="DSBT01000357">
    <property type="protein sequence ID" value="HDP78813.1"/>
    <property type="molecule type" value="Genomic_DNA"/>
</dbReference>
<comment type="caution">
    <text evidence="2">The sequence shown here is derived from an EMBL/GenBank/DDBJ whole genome shotgun (WGS) entry which is preliminary data.</text>
</comment>
<proteinExistence type="predicted"/>
<reference evidence="2" key="1">
    <citation type="journal article" date="2020" name="mSystems">
        <title>Genome- and Community-Level Interaction Insights into Carbon Utilization and Element Cycling Functions of Hydrothermarchaeota in Hydrothermal Sediment.</title>
        <authorList>
            <person name="Zhou Z."/>
            <person name="Liu Y."/>
            <person name="Xu W."/>
            <person name="Pan J."/>
            <person name="Luo Z.H."/>
            <person name="Li M."/>
        </authorList>
    </citation>
    <scope>NUCLEOTIDE SEQUENCE [LARGE SCALE GENOMIC DNA]</scope>
    <source>
        <strain evidence="2">SpSt-1179</strain>
    </source>
</reference>